<keyword evidence="4 7" id="KW-0472">Membrane</keyword>
<sequence>MRITTLTLGLLAILTPLSAAWSKEDREIFRLRDELAGHESPEITFYDFLGIKPSASQDEINKAYRKKSRSLHPDKVKQQLAAERAAAAKADAKKSKSGVKVAKQPSQSEVKAAVKRASDRQARLSIVANILRGPGRERYDYFMSNGFPKWKGTEYYYTRYRPGFGTVLVGVFLFAGGAAHYIALYMGWRRQREFVGRYIKYARTAAWGENSLGVNIPGVDGQPVAVAPAREQQMYEDENGRAVPINRKMRRLQEKDARKEADKERVAQGGRRGRKGAAAASKPGSGAATPRAQEGAGPTGSRKRVVAENGKVLVVDSLGDVYLEQEDEEGNVQEFLLDPNEIARPTISDTAVVRLPVWVYQLTVGRVLSKRAKDDSSDEEFDDEQPAEDDEEDSEPGKRTPSTDSAEDFELLDKSVESLGKDTAKASGASQKQGKAGKRKNKKR</sequence>
<dbReference type="AlphaFoldDB" id="A0A1J7J3Q6"/>
<evidence type="ECO:0000256" key="1">
    <source>
        <dbReference type="ARBA" id="ARBA00022692"/>
    </source>
</evidence>
<evidence type="ECO:0000256" key="2">
    <source>
        <dbReference type="ARBA" id="ARBA00022729"/>
    </source>
</evidence>
<feature type="domain" description="J" evidence="9">
    <location>
        <begin position="44"/>
        <end position="143"/>
    </location>
</feature>
<dbReference type="Proteomes" id="UP000182658">
    <property type="component" value="Unassembled WGS sequence"/>
</dbReference>
<accession>A0A1J7J3Q6</accession>
<feature type="compositionally biased region" description="Low complexity" evidence="6">
    <location>
        <begin position="276"/>
        <end position="288"/>
    </location>
</feature>
<evidence type="ECO:0000256" key="8">
    <source>
        <dbReference type="SAM" id="SignalP"/>
    </source>
</evidence>
<comment type="subcellular location">
    <subcellularLocation>
        <location evidence="5">Endomembrane system</location>
        <topology evidence="5">Single-pass membrane protein</topology>
    </subcellularLocation>
</comment>
<feature type="chain" id="PRO_5012566188" evidence="8">
    <location>
        <begin position="21"/>
        <end position="444"/>
    </location>
</feature>
<dbReference type="PANTHER" id="PTHR44653">
    <property type="entry name" value="DNAJ HOMOLOG SUBFAMILY C MEMBER 1"/>
    <property type="match status" value="1"/>
</dbReference>
<dbReference type="EMBL" id="KV875093">
    <property type="protein sequence ID" value="OIW34422.1"/>
    <property type="molecule type" value="Genomic_DNA"/>
</dbReference>
<evidence type="ECO:0000256" key="4">
    <source>
        <dbReference type="ARBA" id="ARBA00023136"/>
    </source>
</evidence>
<dbReference type="STRING" id="1408157.A0A1J7J3Q6"/>
<keyword evidence="11" id="KW-1185">Reference proteome</keyword>
<dbReference type="Pfam" id="PF00226">
    <property type="entry name" value="DnaJ"/>
    <property type="match status" value="1"/>
</dbReference>
<protein>
    <submittedName>
        <fullName evidence="10">Endoplasmic reticulum domain-containing protein</fullName>
    </submittedName>
</protein>
<gene>
    <name evidence="10" type="ORF">CONLIGDRAFT_665179</name>
</gene>
<evidence type="ECO:0000259" key="9">
    <source>
        <dbReference type="PROSITE" id="PS50076"/>
    </source>
</evidence>
<evidence type="ECO:0000256" key="5">
    <source>
        <dbReference type="ARBA" id="ARBA00037847"/>
    </source>
</evidence>
<feature type="compositionally biased region" description="Basic residues" evidence="6">
    <location>
        <begin position="435"/>
        <end position="444"/>
    </location>
</feature>
<dbReference type="InParanoid" id="A0A1J7J3Q6"/>
<name>A0A1J7J3Q6_9PEZI</name>
<dbReference type="PANTHER" id="PTHR44653:SF2">
    <property type="entry name" value="DNAJ HOMOLOG SUBFAMILY C MEMBER 1"/>
    <property type="match status" value="1"/>
</dbReference>
<dbReference type="PROSITE" id="PS50076">
    <property type="entry name" value="DNAJ_2"/>
    <property type="match status" value="1"/>
</dbReference>
<evidence type="ECO:0000256" key="6">
    <source>
        <dbReference type="SAM" id="MobiDB-lite"/>
    </source>
</evidence>
<dbReference type="GO" id="GO:0012505">
    <property type="term" value="C:endomembrane system"/>
    <property type="evidence" value="ECO:0007669"/>
    <property type="project" value="UniProtKB-SubCell"/>
</dbReference>
<keyword evidence="2 8" id="KW-0732">Signal</keyword>
<dbReference type="InterPro" id="IPR001623">
    <property type="entry name" value="DnaJ_domain"/>
</dbReference>
<dbReference type="OrthoDB" id="413400at2759"/>
<dbReference type="Gene3D" id="1.10.287.110">
    <property type="entry name" value="DnaJ domain"/>
    <property type="match status" value="1"/>
</dbReference>
<dbReference type="InterPro" id="IPR052606">
    <property type="entry name" value="DnaJ_domain_protein"/>
</dbReference>
<dbReference type="SUPFAM" id="SSF46565">
    <property type="entry name" value="Chaperone J-domain"/>
    <property type="match status" value="2"/>
</dbReference>
<keyword evidence="1 7" id="KW-0812">Transmembrane</keyword>
<feature type="compositionally biased region" description="Basic and acidic residues" evidence="6">
    <location>
        <begin position="411"/>
        <end position="424"/>
    </location>
</feature>
<feature type="compositionally biased region" description="Basic and acidic residues" evidence="6">
    <location>
        <begin position="251"/>
        <end position="266"/>
    </location>
</feature>
<evidence type="ECO:0000256" key="7">
    <source>
        <dbReference type="SAM" id="Phobius"/>
    </source>
</evidence>
<feature type="transmembrane region" description="Helical" evidence="7">
    <location>
        <begin position="164"/>
        <end position="188"/>
    </location>
</feature>
<evidence type="ECO:0000313" key="11">
    <source>
        <dbReference type="Proteomes" id="UP000182658"/>
    </source>
</evidence>
<keyword evidence="3 7" id="KW-1133">Transmembrane helix</keyword>
<feature type="signal peptide" evidence="8">
    <location>
        <begin position="1"/>
        <end position="20"/>
    </location>
</feature>
<proteinExistence type="predicted"/>
<feature type="compositionally biased region" description="Acidic residues" evidence="6">
    <location>
        <begin position="376"/>
        <end position="394"/>
    </location>
</feature>
<feature type="region of interest" description="Disordered" evidence="6">
    <location>
        <begin position="232"/>
        <end position="303"/>
    </location>
</feature>
<organism evidence="10 11">
    <name type="scientific">Coniochaeta ligniaria NRRL 30616</name>
    <dbReference type="NCBI Taxonomy" id="1408157"/>
    <lineage>
        <taxon>Eukaryota</taxon>
        <taxon>Fungi</taxon>
        <taxon>Dikarya</taxon>
        <taxon>Ascomycota</taxon>
        <taxon>Pezizomycotina</taxon>
        <taxon>Sordariomycetes</taxon>
        <taxon>Sordariomycetidae</taxon>
        <taxon>Coniochaetales</taxon>
        <taxon>Coniochaetaceae</taxon>
        <taxon>Coniochaeta</taxon>
    </lineage>
</organism>
<evidence type="ECO:0000313" key="10">
    <source>
        <dbReference type="EMBL" id="OIW34422.1"/>
    </source>
</evidence>
<dbReference type="SMART" id="SM00271">
    <property type="entry name" value="DnaJ"/>
    <property type="match status" value="1"/>
</dbReference>
<dbReference type="InterPro" id="IPR036869">
    <property type="entry name" value="J_dom_sf"/>
</dbReference>
<reference evidence="10 11" key="1">
    <citation type="submission" date="2016-10" db="EMBL/GenBank/DDBJ databases">
        <title>Draft genome sequence of Coniochaeta ligniaria NRRL30616, a lignocellulolytic fungus for bioabatement of inhibitors in plant biomass hydrolysates.</title>
        <authorList>
            <consortium name="DOE Joint Genome Institute"/>
            <person name="Jimenez D.J."/>
            <person name="Hector R.E."/>
            <person name="Riley R."/>
            <person name="Sun H."/>
            <person name="Grigoriev I.V."/>
            <person name="Van Elsas J.D."/>
            <person name="Nichols N.N."/>
        </authorList>
    </citation>
    <scope>NUCLEOTIDE SEQUENCE [LARGE SCALE GENOMIC DNA]</scope>
    <source>
        <strain evidence="10 11">NRRL 30616</strain>
    </source>
</reference>
<feature type="region of interest" description="Disordered" evidence="6">
    <location>
        <begin position="369"/>
        <end position="444"/>
    </location>
</feature>
<dbReference type="CDD" id="cd06257">
    <property type="entry name" value="DnaJ"/>
    <property type="match status" value="1"/>
</dbReference>
<dbReference type="PRINTS" id="PR00625">
    <property type="entry name" value="JDOMAIN"/>
</dbReference>
<evidence type="ECO:0000256" key="3">
    <source>
        <dbReference type="ARBA" id="ARBA00022989"/>
    </source>
</evidence>